<dbReference type="BioCyc" id="PMAR862515-HMP:GMOO-1656-MONOMER"/>
<organism evidence="1 2">
    <name type="scientific">Hoylesella marshii DSM 16973 = JCM 13450</name>
    <dbReference type="NCBI Taxonomy" id="862515"/>
    <lineage>
        <taxon>Bacteria</taxon>
        <taxon>Pseudomonadati</taxon>
        <taxon>Bacteroidota</taxon>
        <taxon>Bacteroidia</taxon>
        <taxon>Bacteroidales</taxon>
        <taxon>Prevotellaceae</taxon>
        <taxon>Hoylesella</taxon>
    </lineage>
</organism>
<dbReference type="STRING" id="862515.HMPREF0658_1631"/>
<sequence length="46" mass="5365">MPLMIERQAQKGSSLCKAEGKQRLLTRRGSKVKVRKPLLFFFHIHV</sequence>
<dbReference type="Proteomes" id="UP000004394">
    <property type="component" value="Unassembled WGS sequence"/>
</dbReference>
<comment type="caution">
    <text evidence="1">The sequence shown here is derived from an EMBL/GenBank/DDBJ whole genome shotgun (WGS) entry which is preliminary data.</text>
</comment>
<reference evidence="1" key="1">
    <citation type="submission" date="2010-07" db="EMBL/GenBank/DDBJ databases">
        <authorList>
            <person name="Muzny D."/>
            <person name="Qin X."/>
            <person name="Deng J."/>
            <person name="Jiang H."/>
            <person name="Liu Y."/>
            <person name="Qu J."/>
            <person name="Song X.-Z."/>
            <person name="Zhang L."/>
            <person name="Thornton R."/>
            <person name="Coyle M."/>
            <person name="Francisco L."/>
            <person name="Jackson L."/>
            <person name="Javaid M."/>
            <person name="Korchina V."/>
            <person name="Kovar C."/>
            <person name="Mata R."/>
            <person name="Mathew T."/>
            <person name="Ngo R."/>
            <person name="Nguyen L."/>
            <person name="Nguyen N."/>
            <person name="Okwuonu G."/>
            <person name="Ongeri F."/>
            <person name="Pham C."/>
            <person name="Simmons D."/>
            <person name="Wilczek-Boney K."/>
            <person name="Hale W."/>
            <person name="Jakkamsetti A."/>
            <person name="Pham P."/>
            <person name="Ruth R."/>
            <person name="San Lucas F."/>
            <person name="Warren J."/>
            <person name="Zhang J."/>
            <person name="Zhao Z."/>
            <person name="Zhou C."/>
            <person name="Zhu D."/>
            <person name="Lee S."/>
            <person name="Bess C."/>
            <person name="Blankenburg K."/>
            <person name="Forbes L."/>
            <person name="Fu Q."/>
            <person name="Gubbala S."/>
            <person name="Hirani K."/>
            <person name="Jayaseelan J.C."/>
            <person name="Lara F."/>
            <person name="Munidasa M."/>
            <person name="Palculict T."/>
            <person name="Patil S."/>
            <person name="Pu L.-L."/>
            <person name="Saada N."/>
            <person name="Tang L."/>
            <person name="Weissenberger G."/>
            <person name="Zhu Y."/>
            <person name="Hemphill L."/>
            <person name="Shang Y."/>
            <person name="Youmans B."/>
            <person name="Ayvaz T."/>
            <person name="Ross M."/>
            <person name="Santibanez J."/>
            <person name="Aqrawi P."/>
            <person name="Gross S."/>
            <person name="Joshi V."/>
            <person name="Fowler G."/>
            <person name="Nazareth L."/>
            <person name="Reid J."/>
            <person name="Worley K."/>
            <person name="Petrosino J."/>
            <person name="Highlander S."/>
            <person name="Gibbs R."/>
        </authorList>
    </citation>
    <scope>NUCLEOTIDE SEQUENCE [LARGE SCALE GENOMIC DNA]</scope>
    <source>
        <strain evidence="1">DSM 16973</strain>
    </source>
</reference>
<accession>E0NTX8</accession>
<dbReference type="EMBL" id="AEEI01000050">
    <property type="protein sequence ID" value="EFM01511.1"/>
    <property type="molecule type" value="Genomic_DNA"/>
</dbReference>
<protein>
    <submittedName>
        <fullName evidence="1">Uncharacterized protein</fullName>
    </submittedName>
</protein>
<name>E0NTX8_9BACT</name>
<dbReference type="HOGENOM" id="CLU_3187347_0_0_10"/>
<proteinExistence type="predicted"/>
<gene>
    <name evidence="1" type="ORF">HMPREF0658_1631</name>
</gene>
<dbReference type="AlphaFoldDB" id="E0NTX8"/>
<evidence type="ECO:0000313" key="1">
    <source>
        <dbReference type="EMBL" id="EFM01511.1"/>
    </source>
</evidence>
<evidence type="ECO:0000313" key="2">
    <source>
        <dbReference type="Proteomes" id="UP000004394"/>
    </source>
</evidence>
<keyword evidence="2" id="KW-1185">Reference proteome</keyword>